<keyword evidence="2" id="KW-0175">Coiled coil</keyword>
<dbReference type="AlphaFoldDB" id="A0A368KRA1"/>
<dbReference type="PANTHER" id="PTHR42837:SF2">
    <property type="entry name" value="MEMBRANE METALLOPROTEASE ARASP2, CHLOROPLASTIC-RELATED"/>
    <property type="match status" value="1"/>
</dbReference>
<dbReference type="GO" id="GO:0016020">
    <property type="term" value="C:membrane"/>
    <property type="evidence" value="ECO:0007669"/>
    <property type="project" value="InterPro"/>
</dbReference>
<accession>A0A368KRA1</accession>
<organism evidence="5 6">
    <name type="scientific">Bremerella cremea</name>
    <dbReference type="NCBI Taxonomy" id="1031537"/>
    <lineage>
        <taxon>Bacteria</taxon>
        <taxon>Pseudomonadati</taxon>
        <taxon>Planctomycetota</taxon>
        <taxon>Planctomycetia</taxon>
        <taxon>Pirellulales</taxon>
        <taxon>Pirellulaceae</taxon>
        <taxon>Bremerella</taxon>
    </lineage>
</organism>
<feature type="coiled-coil region" evidence="2">
    <location>
        <begin position="284"/>
        <end position="318"/>
    </location>
</feature>
<dbReference type="InterPro" id="IPR001478">
    <property type="entry name" value="PDZ"/>
</dbReference>
<evidence type="ECO:0000256" key="2">
    <source>
        <dbReference type="SAM" id="Coils"/>
    </source>
</evidence>
<name>A0A368KRA1_9BACT</name>
<comment type="cofactor">
    <cofactor evidence="1">
        <name>Zn(2+)</name>
        <dbReference type="ChEBI" id="CHEBI:29105"/>
    </cofactor>
</comment>
<dbReference type="PROSITE" id="PS50106">
    <property type="entry name" value="PDZ"/>
    <property type="match status" value="1"/>
</dbReference>
<dbReference type="InterPro" id="IPR004387">
    <property type="entry name" value="Pept_M50_Zn"/>
</dbReference>
<evidence type="ECO:0000256" key="1">
    <source>
        <dbReference type="ARBA" id="ARBA00001947"/>
    </source>
</evidence>
<feature type="signal peptide" evidence="3">
    <location>
        <begin position="1"/>
        <end position="18"/>
    </location>
</feature>
<evidence type="ECO:0000259" key="4">
    <source>
        <dbReference type="PROSITE" id="PS50106"/>
    </source>
</evidence>
<keyword evidence="3" id="KW-0732">Signal</keyword>
<dbReference type="Proteomes" id="UP000253562">
    <property type="component" value="Unassembled WGS sequence"/>
</dbReference>
<reference evidence="5 6" key="1">
    <citation type="submission" date="2018-07" db="EMBL/GenBank/DDBJ databases">
        <title>Comparative genomes isolates from brazilian mangrove.</title>
        <authorList>
            <person name="De Araujo J.E."/>
            <person name="Taketani R.G."/>
            <person name="Silva M.C.P."/>
            <person name="Lourenco M.V."/>
            <person name="Oliveira V.M."/>
            <person name="Andreote F.D."/>
        </authorList>
    </citation>
    <scope>NUCLEOTIDE SEQUENCE [LARGE SCALE GENOMIC DNA]</scope>
    <source>
        <strain evidence="5 6">HEX PRIS-MGV</strain>
    </source>
</reference>
<dbReference type="GO" id="GO:0006508">
    <property type="term" value="P:proteolysis"/>
    <property type="evidence" value="ECO:0007669"/>
    <property type="project" value="InterPro"/>
</dbReference>
<evidence type="ECO:0000313" key="5">
    <source>
        <dbReference type="EMBL" id="RCS46301.1"/>
    </source>
</evidence>
<dbReference type="Gene3D" id="2.30.42.10">
    <property type="match status" value="1"/>
</dbReference>
<sequence length="329" mass="36461">MKVRYLFATGLLVAGVVAAPLWNNATADEKPKVDASAEAKLNSDNGKAEAKQYWLGVQLAPTPEILKRHVERLKDGGAMVAGVASNSPAEKAGLQAGDHILKINDQVVTSPNQVVEVVRQAAGEALVMRVLRGMEVDSFTVKPEIAPENPMLPQVVPDMAGMLPPALNEDVPGARFRFFGPGQMVPPQVRVRLMEDDLPQNLLIRVEKQGDAPAKLHIEREGQAWDVTADEIDELPEDLRPIAKRFLAKNANGPVIFGGKDVPFHDLKDMMLEMQPGNMGPPQFDAIQQQMQQQMREMREMMQRMDQHMNRIQIQQDQPPMDLAHPDEV</sequence>
<dbReference type="OrthoDB" id="266008at2"/>
<dbReference type="SMART" id="SM00228">
    <property type="entry name" value="PDZ"/>
    <property type="match status" value="1"/>
</dbReference>
<dbReference type="Pfam" id="PF17820">
    <property type="entry name" value="PDZ_6"/>
    <property type="match status" value="1"/>
</dbReference>
<dbReference type="RefSeq" id="WP_114369571.1">
    <property type="nucleotide sequence ID" value="NZ_QPEX01000030.1"/>
</dbReference>
<evidence type="ECO:0000256" key="3">
    <source>
        <dbReference type="SAM" id="SignalP"/>
    </source>
</evidence>
<feature type="chain" id="PRO_5016867432" evidence="3">
    <location>
        <begin position="19"/>
        <end position="329"/>
    </location>
</feature>
<proteinExistence type="predicted"/>
<dbReference type="GO" id="GO:0004222">
    <property type="term" value="F:metalloendopeptidase activity"/>
    <property type="evidence" value="ECO:0007669"/>
    <property type="project" value="InterPro"/>
</dbReference>
<gene>
    <name evidence="5" type="ORF">DTL42_15120</name>
</gene>
<protein>
    <submittedName>
        <fullName evidence="5">PDZ domain-containing protein</fullName>
    </submittedName>
</protein>
<comment type="caution">
    <text evidence="5">The sequence shown here is derived from an EMBL/GenBank/DDBJ whole genome shotgun (WGS) entry which is preliminary data.</text>
</comment>
<dbReference type="InterPro" id="IPR036034">
    <property type="entry name" value="PDZ_sf"/>
</dbReference>
<evidence type="ECO:0000313" key="6">
    <source>
        <dbReference type="Proteomes" id="UP000253562"/>
    </source>
</evidence>
<dbReference type="InterPro" id="IPR041489">
    <property type="entry name" value="PDZ_6"/>
</dbReference>
<dbReference type="PANTHER" id="PTHR42837">
    <property type="entry name" value="REGULATOR OF SIGMA-E PROTEASE RSEP"/>
    <property type="match status" value="1"/>
</dbReference>
<dbReference type="EMBL" id="QPEX01000030">
    <property type="protein sequence ID" value="RCS46301.1"/>
    <property type="molecule type" value="Genomic_DNA"/>
</dbReference>
<feature type="domain" description="PDZ" evidence="4">
    <location>
        <begin position="38"/>
        <end position="133"/>
    </location>
</feature>
<dbReference type="SUPFAM" id="SSF50156">
    <property type="entry name" value="PDZ domain-like"/>
    <property type="match status" value="1"/>
</dbReference>